<comment type="caution">
    <text evidence="5">The sequence shown here is derived from an EMBL/GenBank/DDBJ whole genome shotgun (WGS) entry which is preliminary data.</text>
</comment>
<keyword evidence="4" id="KW-0732">Signal</keyword>
<proteinExistence type="inferred from homology"/>
<name>A0AAV0ASQ5_PHAPC</name>
<dbReference type="Proteomes" id="UP001153365">
    <property type="component" value="Unassembled WGS sequence"/>
</dbReference>
<evidence type="ECO:0000313" key="5">
    <source>
        <dbReference type="EMBL" id="CAH7670905.1"/>
    </source>
</evidence>
<dbReference type="SUPFAM" id="SSF50685">
    <property type="entry name" value="Barwin-like endoglucanases"/>
    <property type="match status" value="1"/>
</dbReference>
<feature type="non-terminal residue" evidence="5">
    <location>
        <position position="1"/>
    </location>
</feature>
<dbReference type="PANTHER" id="PTHR31836">
    <property type="match status" value="1"/>
</dbReference>
<comment type="similarity">
    <text evidence="2">Belongs to the kiwellin family.</text>
</comment>
<dbReference type="EMBL" id="CALTRL010001086">
    <property type="protein sequence ID" value="CAH7670905.1"/>
    <property type="molecule type" value="Genomic_DNA"/>
</dbReference>
<keyword evidence="6" id="KW-1185">Reference proteome</keyword>
<dbReference type="PANTHER" id="PTHR31836:SF25">
    <property type="entry name" value="RLPA-LIKE PROTEIN DOUBLE-PSI BETA-BARREL DOMAIN-CONTAINING PROTEIN"/>
    <property type="match status" value="1"/>
</dbReference>
<dbReference type="GO" id="GO:0005576">
    <property type="term" value="C:extracellular region"/>
    <property type="evidence" value="ECO:0007669"/>
    <property type="project" value="UniProtKB-SubCell"/>
</dbReference>
<gene>
    <name evidence="5" type="ORF">PPACK8108_LOCUS5652</name>
</gene>
<dbReference type="AlphaFoldDB" id="A0AAV0ASQ5"/>
<evidence type="ECO:0000256" key="1">
    <source>
        <dbReference type="ARBA" id="ARBA00004613"/>
    </source>
</evidence>
<evidence type="ECO:0000256" key="2">
    <source>
        <dbReference type="ARBA" id="ARBA00005592"/>
    </source>
</evidence>
<dbReference type="InterPro" id="IPR039271">
    <property type="entry name" value="Kiwellin-like"/>
</dbReference>
<dbReference type="InterPro" id="IPR036908">
    <property type="entry name" value="RlpA-like_sf"/>
</dbReference>
<dbReference type="Gene3D" id="2.40.40.10">
    <property type="entry name" value="RlpA-like domain"/>
    <property type="match status" value="1"/>
</dbReference>
<protein>
    <submittedName>
        <fullName evidence="5">RlpA-like double-psi beta-barrel-protein domain-containing protein-containing protein</fullName>
    </submittedName>
</protein>
<sequence length="84" mass="8596">GACGTVNSDSTPLVALPTSMYEGGKHCGKSVMIKNTANGKTVQAKVMDMCPGCPTATSLDLSVGAYDQIGDQATGVLPIVWGFM</sequence>
<dbReference type="InterPro" id="IPR051477">
    <property type="entry name" value="Expansin_CellWall"/>
</dbReference>
<dbReference type="CDD" id="cd22191">
    <property type="entry name" value="DPBB_RlpA_EXP_N-like"/>
    <property type="match status" value="1"/>
</dbReference>
<comment type="subcellular location">
    <subcellularLocation>
        <location evidence="1">Secreted</location>
    </subcellularLocation>
</comment>
<accession>A0AAV0ASQ5</accession>
<evidence type="ECO:0000313" key="6">
    <source>
        <dbReference type="Proteomes" id="UP001153365"/>
    </source>
</evidence>
<evidence type="ECO:0000256" key="4">
    <source>
        <dbReference type="ARBA" id="ARBA00022729"/>
    </source>
</evidence>
<keyword evidence="3" id="KW-0964">Secreted</keyword>
<reference evidence="5" key="1">
    <citation type="submission" date="2022-06" db="EMBL/GenBank/DDBJ databases">
        <authorList>
            <consortium name="SYNGENTA / RWTH Aachen University"/>
        </authorList>
    </citation>
    <scope>NUCLEOTIDE SEQUENCE</scope>
</reference>
<dbReference type="Pfam" id="PF24300">
    <property type="entry name" value="KWL1"/>
    <property type="match status" value="1"/>
</dbReference>
<evidence type="ECO:0000256" key="3">
    <source>
        <dbReference type="ARBA" id="ARBA00022525"/>
    </source>
</evidence>
<organism evidence="5 6">
    <name type="scientific">Phakopsora pachyrhizi</name>
    <name type="common">Asian soybean rust disease fungus</name>
    <dbReference type="NCBI Taxonomy" id="170000"/>
    <lineage>
        <taxon>Eukaryota</taxon>
        <taxon>Fungi</taxon>
        <taxon>Dikarya</taxon>
        <taxon>Basidiomycota</taxon>
        <taxon>Pucciniomycotina</taxon>
        <taxon>Pucciniomycetes</taxon>
        <taxon>Pucciniales</taxon>
        <taxon>Phakopsoraceae</taxon>
        <taxon>Phakopsora</taxon>
    </lineage>
</organism>